<organism evidence="5 6">
    <name type="scientific">Christensenella minuta</name>
    <dbReference type="NCBI Taxonomy" id="626937"/>
    <lineage>
        <taxon>Bacteria</taxon>
        <taxon>Bacillati</taxon>
        <taxon>Bacillota</taxon>
        <taxon>Clostridia</taxon>
        <taxon>Christensenellales</taxon>
        <taxon>Christensenellaceae</taxon>
        <taxon>Christensenella</taxon>
    </lineage>
</organism>
<dbReference type="Pfam" id="PF01471">
    <property type="entry name" value="PG_binding_1"/>
    <property type="match status" value="1"/>
</dbReference>
<evidence type="ECO:0000256" key="2">
    <source>
        <dbReference type="SAM" id="MobiDB-lite"/>
    </source>
</evidence>
<name>A0A136Q644_9FIRM</name>
<feature type="domain" description="MurNAc-LAA" evidence="4">
    <location>
        <begin position="237"/>
        <end position="354"/>
    </location>
</feature>
<dbReference type="KEGG" id="cmiu:B1H56_01375"/>
<dbReference type="EMBL" id="LSZW01000047">
    <property type="protein sequence ID" value="KXK66137.1"/>
    <property type="molecule type" value="Genomic_DNA"/>
</dbReference>
<feature type="region of interest" description="Disordered" evidence="2">
    <location>
        <begin position="43"/>
        <end position="84"/>
    </location>
</feature>
<keyword evidence="6" id="KW-1185">Reference proteome</keyword>
<protein>
    <submittedName>
        <fullName evidence="5">N-acetylmuramoyl-L-alanine amidase</fullName>
    </submittedName>
</protein>
<dbReference type="CDD" id="cd02696">
    <property type="entry name" value="MurNAc-LAA"/>
    <property type="match status" value="1"/>
</dbReference>
<feature type="compositionally biased region" description="Low complexity" evidence="2">
    <location>
        <begin position="50"/>
        <end position="68"/>
    </location>
</feature>
<dbReference type="InterPro" id="IPR036365">
    <property type="entry name" value="PGBD-like_sf"/>
</dbReference>
<dbReference type="GO" id="GO:0008745">
    <property type="term" value="F:N-acetylmuramoyl-L-alanine amidase activity"/>
    <property type="evidence" value="ECO:0007669"/>
    <property type="project" value="InterPro"/>
</dbReference>
<dbReference type="InterPro" id="IPR002477">
    <property type="entry name" value="Peptidoglycan-bd-like"/>
</dbReference>
<dbReference type="GO" id="GO:0009253">
    <property type="term" value="P:peptidoglycan catabolic process"/>
    <property type="evidence" value="ECO:0007669"/>
    <property type="project" value="InterPro"/>
</dbReference>
<feature type="signal peptide" evidence="3">
    <location>
        <begin position="1"/>
        <end position="34"/>
    </location>
</feature>
<dbReference type="GO" id="GO:0030288">
    <property type="term" value="C:outer membrane-bounded periplasmic space"/>
    <property type="evidence" value="ECO:0007669"/>
    <property type="project" value="TreeGrafter"/>
</dbReference>
<dbReference type="STRING" id="626937.HMPREF3293_00873"/>
<dbReference type="InterPro" id="IPR050695">
    <property type="entry name" value="N-acetylmuramoyl_amidase_3"/>
</dbReference>
<dbReference type="OrthoDB" id="43070at2"/>
<dbReference type="InterPro" id="IPR002508">
    <property type="entry name" value="MurNAc-LAA_cat"/>
</dbReference>
<evidence type="ECO:0000313" key="6">
    <source>
        <dbReference type="Proteomes" id="UP000070366"/>
    </source>
</evidence>
<dbReference type="Pfam" id="PF01520">
    <property type="entry name" value="Amidase_3"/>
    <property type="match status" value="1"/>
</dbReference>
<evidence type="ECO:0000256" key="1">
    <source>
        <dbReference type="ARBA" id="ARBA00022801"/>
    </source>
</evidence>
<evidence type="ECO:0000313" key="5">
    <source>
        <dbReference type="EMBL" id="KXK66137.1"/>
    </source>
</evidence>
<dbReference type="Gene3D" id="1.10.101.10">
    <property type="entry name" value="PGBD-like superfamily/PGBD"/>
    <property type="match status" value="1"/>
</dbReference>
<feature type="chain" id="PRO_5007478636" evidence="3">
    <location>
        <begin position="35"/>
        <end position="359"/>
    </location>
</feature>
<keyword evidence="3" id="KW-0732">Signal</keyword>
<dbReference type="SMART" id="SM00646">
    <property type="entry name" value="Ami_3"/>
    <property type="match status" value="1"/>
</dbReference>
<dbReference type="Proteomes" id="UP000070366">
    <property type="component" value="Unassembled WGS sequence"/>
</dbReference>
<dbReference type="PANTHER" id="PTHR30404">
    <property type="entry name" value="N-ACETYLMURAMOYL-L-ALANINE AMIDASE"/>
    <property type="match status" value="1"/>
</dbReference>
<comment type="caution">
    <text evidence="5">The sequence shown here is derived from an EMBL/GenBank/DDBJ whole genome shotgun (WGS) entry which is preliminary data.</text>
</comment>
<dbReference type="SUPFAM" id="SSF53187">
    <property type="entry name" value="Zn-dependent exopeptidases"/>
    <property type="match status" value="1"/>
</dbReference>
<gene>
    <name evidence="5" type="ORF">HMPREF3293_00873</name>
</gene>
<dbReference type="SUPFAM" id="SSF47090">
    <property type="entry name" value="PGBD-like"/>
    <property type="match status" value="1"/>
</dbReference>
<evidence type="ECO:0000259" key="4">
    <source>
        <dbReference type="SMART" id="SM00646"/>
    </source>
</evidence>
<dbReference type="PANTHER" id="PTHR30404:SF0">
    <property type="entry name" value="N-ACETYLMURAMOYL-L-ALANINE AMIDASE AMIC"/>
    <property type="match status" value="1"/>
</dbReference>
<sequence>MAIIAVYERKRKAMRKIWTVLICMILCTGIAACAARPEEATAGRSEAAREAPTASPTATPVPAQPSATMAAPTPDPTLKSGMESEEVRALQQRLGELGYLNIDEYTIKFGPATERAVRLFQRQNGLAEDGIAGIETLARIYAEEAKECTLPLSGVKIGLDPGHQRKGNPEQEAAAPGSPVTKNKVTSGADGKNTGTPEYQVNLDVALKLRDLLEENGAEVVMTHETADVDISNQERAKMMNGAGVDLVLRLHCDGVDDSSVRGAMMLVPAGEHAEGFEQQSRAAGEAIFAAYLAATGARDRGIIARDDQTGFNWSTVPVCNIEMGCLSNGDEEALLISNDYQNQCAQGLLNGIADYFAG</sequence>
<feature type="region of interest" description="Disordered" evidence="2">
    <location>
        <begin position="159"/>
        <end position="197"/>
    </location>
</feature>
<dbReference type="Gene3D" id="3.40.630.40">
    <property type="entry name" value="Zn-dependent exopeptidases"/>
    <property type="match status" value="1"/>
</dbReference>
<evidence type="ECO:0000256" key="3">
    <source>
        <dbReference type="SAM" id="SignalP"/>
    </source>
</evidence>
<reference evidence="5 6" key="1">
    <citation type="submission" date="2016-02" db="EMBL/GenBank/DDBJ databases">
        <authorList>
            <person name="Wen L."/>
            <person name="He K."/>
            <person name="Yang H."/>
        </authorList>
    </citation>
    <scope>NUCLEOTIDE SEQUENCE [LARGE SCALE GENOMIC DNA]</scope>
    <source>
        <strain evidence="5 6">DSM 22607</strain>
    </source>
</reference>
<dbReference type="InterPro" id="IPR036366">
    <property type="entry name" value="PGBDSf"/>
</dbReference>
<accession>A0A136Q644</accession>
<keyword evidence="1" id="KW-0378">Hydrolase</keyword>
<proteinExistence type="predicted"/>
<dbReference type="AlphaFoldDB" id="A0A136Q644"/>